<evidence type="ECO:0000313" key="3">
    <source>
        <dbReference type="Proteomes" id="UP000054729"/>
    </source>
</evidence>
<evidence type="ECO:0000256" key="1">
    <source>
        <dbReference type="SAM" id="SignalP"/>
    </source>
</evidence>
<reference evidence="2 3" key="1">
    <citation type="submission" date="2015-11" db="EMBL/GenBank/DDBJ databases">
        <title>Genomic analysis of 38 Legionella species identifies large and diverse effector repertoires.</title>
        <authorList>
            <person name="Burstein D."/>
            <person name="Amaro F."/>
            <person name="Zusman T."/>
            <person name="Lifshitz Z."/>
            <person name="Cohen O."/>
            <person name="Gilbert J.A."/>
            <person name="Pupko T."/>
            <person name="Shuman H.A."/>
            <person name="Segal G."/>
        </authorList>
    </citation>
    <scope>NUCLEOTIDE SEQUENCE [LARGE SCALE GENOMIC DNA]</scope>
    <source>
        <strain evidence="2 3">ATCC 51914</strain>
    </source>
</reference>
<organism evidence="2 3">
    <name type="scientific">Legionella waltersii</name>
    <dbReference type="NCBI Taxonomy" id="66969"/>
    <lineage>
        <taxon>Bacteria</taxon>
        <taxon>Pseudomonadati</taxon>
        <taxon>Pseudomonadota</taxon>
        <taxon>Gammaproteobacteria</taxon>
        <taxon>Legionellales</taxon>
        <taxon>Legionellaceae</taxon>
        <taxon>Legionella</taxon>
    </lineage>
</organism>
<feature type="signal peptide" evidence="1">
    <location>
        <begin position="1"/>
        <end position="22"/>
    </location>
</feature>
<comment type="caution">
    <text evidence="2">The sequence shown here is derived from an EMBL/GenBank/DDBJ whole genome shotgun (WGS) entry which is preliminary data.</text>
</comment>
<evidence type="ECO:0000313" key="2">
    <source>
        <dbReference type="EMBL" id="KTD75297.1"/>
    </source>
</evidence>
<dbReference type="STRING" id="66969.Lwal_3338"/>
<dbReference type="AlphaFoldDB" id="A0A0W1A1Q9"/>
<keyword evidence="3" id="KW-1185">Reference proteome</keyword>
<dbReference type="OrthoDB" id="5647770at2"/>
<dbReference type="RefSeq" id="WP_058481905.1">
    <property type="nucleotide sequence ID" value="NZ_CAAAIQ010000014.1"/>
</dbReference>
<sequence length="135" mass="14291">MKKAVMNALGIIGLTLALPSLAEPVRNCYVEVAVSTPPVTIEQSVAFNVTSDSYSNNSITLKGGSAPRHIENLECSATINYTISATLYSTPSNLNSIANDVKPVGQCQLKAGPIAMRFPGDSISVVFPQDFVCNN</sequence>
<keyword evidence="1" id="KW-0732">Signal</keyword>
<dbReference type="Proteomes" id="UP000054729">
    <property type="component" value="Unassembled WGS sequence"/>
</dbReference>
<accession>A0A0W1A1Q9</accession>
<gene>
    <name evidence="2" type="ORF">Lwal_3338</name>
</gene>
<name>A0A0W1A1Q9_9GAMM</name>
<protein>
    <submittedName>
        <fullName evidence="2">Uncharacterized protein</fullName>
    </submittedName>
</protein>
<dbReference type="PATRIC" id="fig|66969.6.peg.3638"/>
<feature type="chain" id="PRO_5006919300" evidence="1">
    <location>
        <begin position="23"/>
        <end position="135"/>
    </location>
</feature>
<dbReference type="EMBL" id="LNZB01000060">
    <property type="protein sequence ID" value="KTD75297.1"/>
    <property type="molecule type" value="Genomic_DNA"/>
</dbReference>
<proteinExistence type="predicted"/>